<sequence>MVAYGGLSFIDVAGSWSVTPGMELWGRARSSDCLPHGGGDNRHMREWSFNQMKEGFGTTGDGAECRGESCKRAPGV</sequence>
<dbReference type="AlphaFoldDB" id="A0A8J4U2T3"/>
<feature type="compositionally biased region" description="Basic and acidic residues" evidence="1">
    <location>
        <begin position="63"/>
        <end position="76"/>
    </location>
</feature>
<evidence type="ECO:0000256" key="1">
    <source>
        <dbReference type="SAM" id="MobiDB-lite"/>
    </source>
</evidence>
<dbReference type="Proteomes" id="UP000727407">
    <property type="component" value="Unassembled WGS sequence"/>
</dbReference>
<reference evidence="2" key="1">
    <citation type="submission" date="2020-07" db="EMBL/GenBank/DDBJ databases">
        <title>Clarias magur genome sequencing, assembly and annotation.</title>
        <authorList>
            <person name="Kushwaha B."/>
            <person name="Kumar R."/>
            <person name="Das P."/>
            <person name="Joshi C.G."/>
            <person name="Kumar D."/>
            <person name="Nagpure N.S."/>
            <person name="Pandey M."/>
            <person name="Agarwal S."/>
            <person name="Srivastava S."/>
            <person name="Singh M."/>
            <person name="Sahoo L."/>
            <person name="Jayasankar P."/>
            <person name="Meher P.K."/>
            <person name="Koringa P.G."/>
            <person name="Iquebal M.A."/>
            <person name="Das S.P."/>
            <person name="Bit A."/>
            <person name="Patnaik S."/>
            <person name="Patel N."/>
            <person name="Shah T.M."/>
            <person name="Hinsu A."/>
            <person name="Jena J.K."/>
        </authorList>
    </citation>
    <scope>NUCLEOTIDE SEQUENCE</scope>
    <source>
        <strain evidence="2">CIFAMagur01</strain>
        <tissue evidence="2">Testis</tissue>
    </source>
</reference>
<evidence type="ECO:0000313" key="3">
    <source>
        <dbReference type="Proteomes" id="UP000727407"/>
    </source>
</evidence>
<accession>A0A8J4U2T3</accession>
<gene>
    <name evidence="2" type="ORF">DAT39_005547</name>
</gene>
<protein>
    <submittedName>
        <fullName evidence="2">Putative pre-16S rRNA nuclease</fullName>
    </submittedName>
</protein>
<evidence type="ECO:0000313" key="2">
    <source>
        <dbReference type="EMBL" id="KAF5904720.1"/>
    </source>
</evidence>
<dbReference type="EMBL" id="QNUK01000053">
    <property type="protein sequence ID" value="KAF5904720.1"/>
    <property type="molecule type" value="Genomic_DNA"/>
</dbReference>
<feature type="region of interest" description="Disordered" evidence="1">
    <location>
        <begin position="53"/>
        <end position="76"/>
    </location>
</feature>
<organism evidence="2 3">
    <name type="scientific">Clarias magur</name>
    <name type="common">Asian catfish</name>
    <name type="synonym">Macropteronotus magur</name>
    <dbReference type="NCBI Taxonomy" id="1594786"/>
    <lineage>
        <taxon>Eukaryota</taxon>
        <taxon>Metazoa</taxon>
        <taxon>Chordata</taxon>
        <taxon>Craniata</taxon>
        <taxon>Vertebrata</taxon>
        <taxon>Euteleostomi</taxon>
        <taxon>Actinopterygii</taxon>
        <taxon>Neopterygii</taxon>
        <taxon>Teleostei</taxon>
        <taxon>Ostariophysi</taxon>
        <taxon>Siluriformes</taxon>
        <taxon>Clariidae</taxon>
        <taxon>Clarias</taxon>
    </lineage>
</organism>
<name>A0A8J4U2T3_CLAMG</name>
<keyword evidence="3" id="KW-1185">Reference proteome</keyword>
<proteinExistence type="predicted"/>
<comment type="caution">
    <text evidence="2">The sequence shown here is derived from an EMBL/GenBank/DDBJ whole genome shotgun (WGS) entry which is preliminary data.</text>
</comment>